<feature type="domain" description="Blue (type 1) copper" evidence="12">
    <location>
        <begin position="116"/>
        <end position="158"/>
    </location>
</feature>
<keyword evidence="6" id="KW-0677">Repeat</keyword>
<dbReference type="Pfam" id="PF07732">
    <property type="entry name" value="Cu-oxidase_3"/>
    <property type="match status" value="1"/>
</dbReference>
<feature type="binding site" description="type 1 copper site" evidence="10">
    <location>
        <position position="287"/>
    </location>
    <ligand>
        <name>Cu cation</name>
        <dbReference type="ChEBI" id="CHEBI:23378"/>
        <label>1</label>
    </ligand>
</feature>
<evidence type="ECO:0000256" key="8">
    <source>
        <dbReference type="ARBA" id="ARBA00023008"/>
    </source>
</evidence>
<feature type="binding site" description="type 1 copper site" evidence="10">
    <location>
        <position position="246"/>
    </location>
    <ligand>
        <name>Cu cation</name>
        <dbReference type="ChEBI" id="CHEBI:23378"/>
        <label>1</label>
    </ligand>
</feature>
<comment type="catalytic activity">
    <reaction evidence="9 11">
        <text>nitric oxide + Fe(III)-[cytochrome c] + H2O = Fe(II)-[cytochrome c] + nitrite + 2 H(+)</text>
        <dbReference type="Rhea" id="RHEA:15233"/>
        <dbReference type="Rhea" id="RHEA-COMP:10350"/>
        <dbReference type="Rhea" id="RHEA-COMP:14399"/>
        <dbReference type="ChEBI" id="CHEBI:15377"/>
        <dbReference type="ChEBI" id="CHEBI:15378"/>
        <dbReference type="ChEBI" id="CHEBI:16301"/>
        <dbReference type="ChEBI" id="CHEBI:16480"/>
        <dbReference type="ChEBI" id="CHEBI:29033"/>
        <dbReference type="ChEBI" id="CHEBI:29034"/>
        <dbReference type="EC" id="1.7.2.1"/>
    </reaction>
</comment>
<evidence type="ECO:0000256" key="3">
    <source>
        <dbReference type="ARBA" id="ARBA00011882"/>
    </source>
</evidence>
<dbReference type="InterPro" id="IPR008972">
    <property type="entry name" value="Cupredoxin"/>
</dbReference>
<dbReference type="PANTHER" id="PTHR11709">
    <property type="entry name" value="MULTI-COPPER OXIDASE"/>
    <property type="match status" value="1"/>
</dbReference>
<dbReference type="GO" id="GO:0005507">
    <property type="term" value="F:copper ion binding"/>
    <property type="evidence" value="ECO:0007669"/>
    <property type="project" value="InterPro"/>
</dbReference>
<name>A0A4P7C1I9_9GAMM</name>
<dbReference type="EC" id="1.7.2.1" evidence="3 11"/>
<feature type="binding site" description="type 1 copper site" evidence="10">
    <location>
        <position position="300"/>
    </location>
    <ligand>
        <name>Cu cation</name>
        <dbReference type="ChEBI" id="CHEBI:23378"/>
        <label>1</label>
    </ligand>
</feature>
<dbReference type="InterPro" id="IPR001287">
    <property type="entry name" value="NO2-reductase_Cu"/>
</dbReference>
<reference evidence="14 15" key="1">
    <citation type="submission" date="2019-03" db="EMBL/GenBank/DDBJ databases">
        <title>The genome sequence of Nitrosococcus wardiae strain D1FHST reveals the archetypal metabolic capacity of ammonia-oxidizing Gammaproteobacteria.</title>
        <authorList>
            <person name="Wang L."/>
            <person name="Lim C.K."/>
            <person name="Hanson T.E."/>
            <person name="Dang H."/>
            <person name="Klotz M.G."/>
        </authorList>
    </citation>
    <scope>NUCLEOTIDE SEQUENCE [LARGE SCALE GENOMIC DNA]</scope>
    <source>
        <strain evidence="14 15">D1FHS</strain>
    </source>
</reference>
<gene>
    <name evidence="14" type="primary">nirK</name>
    <name evidence="14" type="ORF">E3U44_05500</name>
</gene>
<evidence type="ECO:0000259" key="12">
    <source>
        <dbReference type="Pfam" id="PF00127"/>
    </source>
</evidence>
<dbReference type="PRINTS" id="PR00695">
    <property type="entry name" value="CUNO2RDTASE"/>
</dbReference>
<evidence type="ECO:0000256" key="4">
    <source>
        <dbReference type="ARBA" id="ARBA00017290"/>
    </source>
</evidence>
<keyword evidence="15" id="KW-1185">Reference proteome</keyword>
<feature type="binding site" description="type 1 copper site" evidence="10">
    <location>
        <position position="286"/>
    </location>
    <ligand>
        <name>Cu cation</name>
        <dbReference type="ChEBI" id="CHEBI:23378"/>
        <label>1</label>
    </ligand>
</feature>
<comment type="subunit">
    <text evidence="2 11">Homotrimer.</text>
</comment>
<dbReference type="PROSITE" id="PS00079">
    <property type="entry name" value="MULTICOPPER_OXIDASE1"/>
    <property type="match status" value="1"/>
</dbReference>
<evidence type="ECO:0000256" key="9">
    <source>
        <dbReference type="ARBA" id="ARBA00049340"/>
    </source>
</evidence>
<evidence type="ECO:0000256" key="10">
    <source>
        <dbReference type="PIRSR" id="PIRSR601287-1"/>
    </source>
</evidence>
<proteinExistence type="inferred from homology"/>
<dbReference type="Proteomes" id="UP000294325">
    <property type="component" value="Chromosome"/>
</dbReference>
<dbReference type="CDD" id="cd04208">
    <property type="entry name" value="CuRO_2_CuNIR"/>
    <property type="match status" value="1"/>
</dbReference>
<comment type="cofactor">
    <cofactor evidence="11">
        <name>Cu(+)</name>
        <dbReference type="ChEBI" id="CHEBI:49552"/>
    </cofactor>
    <text evidence="11">Binds 1 Cu(+) ion.</text>
</comment>
<dbReference type="Gene3D" id="2.60.40.420">
    <property type="entry name" value="Cupredoxins - blue copper proteins"/>
    <property type="match status" value="3"/>
</dbReference>
<dbReference type="PANTHER" id="PTHR11709:SF394">
    <property type="entry name" value="FI03373P-RELATED"/>
    <property type="match status" value="1"/>
</dbReference>
<evidence type="ECO:0000256" key="5">
    <source>
        <dbReference type="ARBA" id="ARBA00022723"/>
    </source>
</evidence>
<dbReference type="KEGG" id="nwr:E3U44_05500"/>
<organism evidence="14 15">
    <name type="scientific">Nitrosococcus wardiae</name>
    <dbReference type="NCBI Taxonomy" id="1814290"/>
    <lineage>
        <taxon>Bacteria</taxon>
        <taxon>Pseudomonadati</taxon>
        <taxon>Pseudomonadota</taxon>
        <taxon>Gammaproteobacteria</taxon>
        <taxon>Chromatiales</taxon>
        <taxon>Chromatiaceae</taxon>
        <taxon>Nitrosococcus</taxon>
    </lineage>
</organism>
<dbReference type="OrthoDB" id="9757546at2"/>
<dbReference type="FunFam" id="2.60.40.420:FF:000093">
    <property type="entry name" value="Copper-containing nitrite reductase"/>
    <property type="match status" value="1"/>
</dbReference>
<evidence type="ECO:0000256" key="7">
    <source>
        <dbReference type="ARBA" id="ARBA00023002"/>
    </source>
</evidence>
<feature type="binding site" description="type 1 copper site" evidence="10">
    <location>
        <position position="251"/>
    </location>
    <ligand>
        <name>Cu cation</name>
        <dbReference type="ChEBI" id="CHEBI:23378"/>
        <label>1</label>
    </ligand>
</feature>
<keyword evidence="8 10" id="KW-0186">Copper</keyword>
<evidence type="ECO:0000256" key="11">
    <source>
        <dbReference type="RuleBase" id="RU365025"/>
    </source>
</evidence>
<dbReference type="CDD" id="cd11020">
    <property type="entry name" value="CuRO_1_CuNIR"/>
    <property type="match status" value="1"/>
</dbReference>
<dbReference type="GO" id="GO:0009055">
    <property type="term" value="F:electron transfer activity"/>
    <property type="evidence" value="ECO:0007669"/>
    <property type="project" value="InterPro"/>
</dbReference>
<dbReference type="GO" id="GO:0050421">
    <property type="term" value="F:nitrite reductase (NO-forming) activity"/>
    <property type="evidence" value="ECO:0007669"/>
    <property type="project" value="UniProtKB-EC"/>
</dbReference>
<evidence type="ECO:0000313" key="15">
    <source>
        <dbReference type="Proteomes" id="UP000294325"/>
    </source>
</evidence>
<dbReference type="InterPro" id="IPR045087">
    <property type="entry name" value="Cu-oxidase_fam"/>
</dbReference>
<dbReference type="InterPro" id="IPR000923">
    <property type="entry name" value="BlueCu_1"/>
</dbReference>
<evidence type="ECO:0000256" key="2">
    <source>
        <dbReference type="ARBA" id="ARBA00011233"/>
    </source>
</evidence>
<evidence type="ECO:0000313" key="14">
    <source>
        <dbReference type="EMBL" id="QBQ56458.1"/>
    </source>
</evidence>
<feature type="domain" description="Plastocyanin-like" evidence="13">
    <location>
        <begin position="205"/>
        <end position="309"/>
    </location>
</feature>
<keyword evidence="7 11" id="KW-0560">Oxidoreductase</keyword>
<accession>A0A4P7C1I9</accession>
<keyword evidence="5 10" id="KW-0479">Metal-binding</keyword>
<comment type="similarity">
    <text evidence="1 11">Belongs to the multicopper oxidase family.</text>
</comment>
<dbReference type="NCBIfam" id="TIGR02376">
    <property type="entry name" value="Cu_nitrite_red"/>
    <property type="match status" value="1"/>
</dbReference>
<feature type="binding site" description="type 1 copper site" evidence="10">
    <location>
        <position position="295"/>
    </location>
    <ligand>
        <name>Cu cation</name>
        <dbReference type="ChEBI" id="CHEBI:23378"/>
        <label>1</label>
    </ligand>
</feature>
<dbReference type="CDD" id="cd00920">
    <property type="entry name" value="Cupredoxin"/>
    <property type="match status" value="1"/>
</dbReference>
<dbReference type="EMBL" id="CP038033">
    <property type="protein sequence ID" value="QBQ56458.1"/>
    <property type="molecule type" value="Genomic_DNA"/>
</dbReference>
<evidence type="ECO:0000256" key="6">
    <source>
        <dbReference type="ARBA" id="ARBA00022737"/>
    </source>
</evidence>
<dbReference type="InterPro" id="IPR011707">
    <property type="entry name" value="Cu-oxidase-like_N"/>
</dbReference>
<dbReference type="InterPro" id="IPR033138">
    <property type="entry name" value="Cu_oxidase_CS"/>
</dbReference>
<feature type="binding site" description="type 1 copper site" evidence="10">
    <location>
        <position position="443"/>
    </location>
    <ligand>
        <name>Cu cation</name>
        <dbReference type="ChEBI" id="CHEBI:23378"/>
        <label>1</label>
    </ligand>
</feature>
<comment type="cofactor">
    <cofactor evidence="11">
        <name>Cu(2+)</name>
        <dbReference type="ChEBI" id="CHEBI:29036"/>
    </cofactor>
    <text evidence="11">Binds 1 Cu(+) ion.</text>
</comment>
<evidence type="ECO:0000259" key="13">
    <source>
        <dbReference type="Pfam" id="PF07732"/>
    </source>
</evidence>
<protein>
    <recommendedName>
        <fullName evidence="4 11">Copper-containing nitrite reductase</fullName>
        <ecNumber evidence="3 11">1.7.2.1</ecNumber>
    </recommendedName>
</protein>
<dbReference type="AlphaFoldDB" id="A0A4P7C1I9"/>
<dbReference type="Pfam" id="PF00127">
    <property type="entry name" value="Copper-bind"/>
    <property type="match status" value="1"/>
</dbReference>
<dbReference type="SUPFAM" id="SSF49503">
    <property type="entry name" value="Cupredoxins"/>
    <property type="match status" value="3"/>
</dbReference>
<evidence type="ECO:0000256" key="1">
    <source>
        <dbReference type="ARBA" id="ARBA00010609"/>
    </source>
</evidence>
<sequence length="483" mass="52895">MHFAGLRNEEDRENVIAYLKQAVNAFPRHAPVSPEGTKLQQVNSTESVAAYTPDLTLTLKTGIAEGRLVFIGVGADIEGEVNPTLEVHKGEVVQINLVNGEGTTHDIFFPEFNARSEQVTTSGSSTTLALRATSAGEFTYYCTLPGHREAGMEGRLLVRETPREELAKARDIVRNPNDVPQPVGDRESKKLELGLEAVELEGELAEGTTYHYWTFNGTVPGPLLRVRVGDTVKLKFANDIDSDIIHSVDLHAVTGPGGGAAYLQVPPGEEKSITFKALIPGLYVYHCATPMVAHHIANGMYGMILVEPEGGLPPVDREYYVMQGEIYTQASFGKKGRQEFSVEKLLDESPEYFVFNGATGALTQDYPLHAKVGETIRIFFGVGGPNLTSSFHIIGEIFDRVHEWGGLRNRPVEGIQTVPVAPGGAAIVELELEIPGKYILVDHALSRMERGLRGFLYAEGKEKPAIYQTGASFESDDRHPIRR</sequence>